<dbReference type="InterPro" id="IPR006594">
    <property type="entry name" value="LisH"/>
</dbReference>
<gene>
    <name evidence="10" type="primary">FYV10</name>
    <name evidence="10" type="ORF">HK105_200696</name>
</gene>
<feature type="domain" description="RING-Gid-type" evidence="9">
    <location>
        <begin position="317"/>
        <end position="387"/>
    </location>
</feature>
<sequence length="402" mass="45100">MDSSKLNHEGLLALDQPLVKVPLEQLKRAFRSSQKHVEKEMAAVSAQLESALAKAAAKPDEACSAIDATLSRLQGLKRKLAEIKTEEDLYVGRTKLRLEHLAEMTRISSADSEAFTRWSKTRLSRILVDYMLRKGLSTSPAKLAADSHIEVAPAHRLDFVDIELFAQSRRIEDALRRRSCAECLQWCSENKSSLKKMKSTLEFSLRLQEYIELVRARNLPQAISHARKFLTPWSDTHMREIQQAMGMLAFSPKTACGAYKALFDDGRWEMLTEQFRADNYALNSLTLQPLLHMTLQAGLSSLKTRTCYQPPTRNINCPVCDADTFGYLAEKLPCAHHVNSCIVCRITGRIMDADNPPLVLPNGQVYSSWALQDMALRNNGAVTCPATGSTFHVSEARKAFIM</sequence>
<accession>A0ABR4NJS7</accession>
<dbReference type="CDD" id="cd16659">
    <property type="entry name" value="RING-Ubox_Emp"/>
    <property type="match status" value="1"/>
</dbReference>
<comment type="similarity">
    <text evidence="2">Belongs to the FYV10 family.</text>
</comment>
<dbReference type="PANTHER" id="PTHR12170">
    <property type="entry name" value="MACROPHAGE ERYTHROBLAST ATTACHER-RELATED"/>
    <property type="match status" value="1"/>
</dbReference>
<keyword evidence="4" id="KW-0479">Metal-binding</keyword>
<dbReference type="SMART" id="SM00757">
    <property type="entry name" value="CRA"/>
    <property type="match status" value="1"/>
</dbReference>
<evidence type="ECO:0000313" key="10">
    <source>
        <dbReference type="EMBL" id="KAL2919779.1"/>
    </source>
</evidence>
<dbReference type="InterPro" id="IPR013144">
    <property type="entry name" value="CRA_dom"/>
</dbReference>
<comment type="subcellular location">
    <subcellularLocation>
        <location evidence="1">Cytoplasm</location>
    </subcellularLocation>
</comment>
<evidence type="ECO:0000259" key="8">
    <source>
        <dbReference type="PROSITE" id="PS50897"/>
    </source>
</evidence>
<dbReference type="InterPro" id="IPR044063">
    <property type="entry name" value="ZF_RING_GID"/>
</dbReference>
<evidence type="ECO:0000256" key="6">
    <source>
        <dbReference type="ARBA" id="ARBA00022833"/>
    </source>
</evidence>
<dbReference type="PROSITE" id="PS51867">
    <property type="entry name" value="ZF_RING_GID"/>
    <property type="match status" value="1"/>
</dbReference>
<evidence type="ECO:0000256" key="7">
    <source>
        <dbReference type="PROSITE-ProRule" id="PRU01215"/>
    </source>
</evidence>
<organism evidence="10 11">
    <name type="scientific">Polyrhizophydium stewartii</name>
    <dbReference type="NCBI Taxonomy" id="2732419"/>
    <lineage>
        <taxon>Eukaryota</taxon>
        <taxon>Fungi</taxon>
        <taxon>Fungi incertae sedis</taxon>
        <taxon>Chytridiomycota</taxon>
        <taxon>Chytridiomycota incertae sedis</taxon>
        <taxon>Chytridiomycetes</taxon>
        <taxon>Rhizophydiales</taxon>
        <taxon>Rhizophydiales incertae sedis</taxon>
        <taxon>Polyrhizophydium</taxon>
    </lineage>
</organism>
<keyword evidence="11" id="KW-1185">Reference proteome</keyword>
<protein>
    <submittedName>
        <fullName evidence="10">GID complex subunit containing RING finger motif</fullName>
    </submittedName>
</protein>
<dbReference type="SMART" id="SM00668">
    <property type="entry name" value="CTLH"/>
    <property type="match status" value="1"/>
</dbReference>
<evidence type="ECO:0000256" key="2">
    <source>
        <dbReference type="ARBA" id="ARBA00010615"/>
    </source>
</evidence>
<dbReference type="InterPro" id="IPR024964">
    <property type="entry name" value="CTLH/CRA"/>
</dbReference>
<evidence type="ECO:0000256" key="3">
    <source>
        <dbReference type="ARBA" id="ARBA00022490"/>
    </source>
</evidence>
<proteinExistence type="inferred from homology"/>
<dbReference type="PROSITE" id="PS50897">
    <property type="entry name" value="CTLH"/>
    <property type="match status" value="1"/>
</dbReference>
<comment type="caution">
    <text evidence="10">The sequence shown here is derived from an EMBL/GenBank/DDBJ whole genome shotgun (WGS) entry which is preliminary data.</text>
</comment>
<evidence type="ECO:0000256" key="1">
    <source>
        <dbReference type="ARBA" id="ARBA00004496"/>
    </source>
</evidence>
<evidence type="ECO:0000313" key="11">
    <source>
        <dbReference type="Proteomes" id="UP001527925"/>
    </source>
</evidence>
<keyword evidence="6" id="KW-0862">Zinc</keyword>
<feature type="domain" description="CTLH" evidence="8">
    <location>
        <begin position="165"/>
        <end position="221"/>
    </location>
</feature>
<dbReference type="InterPro" id="IPR045098">
    <property type="entry name" value="Fyv10_fam"/>
</dbReference>
<evidence type="ECO:0000256" key="4">
    <source>
        <dbReference type="ARBA" id="ARBA00022723"/>
    </source>
</evidence>
<dbReference type="PROSITE" id="PS50896">
    <property type="entry name" value="LISH"/>
    <property type="match status" value="1"/>
</dbReference>
<keyword evidence="3" id="KW-0963">Cytoplasm</keyword>
<dbReference type="EMBL" id="JADGIZ020000002">
    <property type="protein sequence ID" value="KAL2919779.1"/>
    <property type="molecule type" value="Genomic_DNA"/>
</dbReference>
<dbReference type="PANTHER" id="PTHR12170:SF2">
    <property type="entry name" value="E3 UBIQUITIN-PROTEIN TRANSFERASE MAEA"/>
    <property type="match status" value="1"/>
</dbReference>
<evidence type="ECO:0000259" key="9">
    <source>
        <dbReference type="PROSITE" id="PS51867"/>
    </source>
</evidence>
<dbReference type="InterPro" id="IPR006595">
    <property type="entry name" value="CTLH_C"/>
</dbReference>
<name>A0ABR4NJS7_9FUNG</name>
<dbReference type="Pfam" id="PF10607">
    <property type="entry name" value="CTLH"/>
    <property type="match status" value="1"/>
</dbReference>
<feature type="zinc finger region" description="RING-Gid-type" evidence="7">
    <location>
        <begin position="317"/>
        <end position="387"/>
    </location>
</feature>
<evidence type="ECO:0000256" key="5">
    <source>
        <dbReference type="ARBA" id="ARBA00022771"/>
    </source>
</evidence>
<keyword evidence="5 7" id="KW-0863">Zinc-finger</keyword>
<reference evidence="10 11" key="1">
    <citation type="submission" date="2023-09" db="EMBL/GenBank/DDBJ databases">
        <title>Pangenome analysis of Batrachochytrium dendrobatidis and related Chytrids.</title>
        <authorList>
            <person name="Yacoub M.N."/>
            <person name="Stajich J.E."/>
            <person name="James T.Y."/>
        </authorList>
    </citation>
    <scope>NUCLEOTIDE SEQUENCE [LARGE SCALE GENOMIC DNA]</scope>
    <source>
        <strain evidence="10 11">JEL0888</strain>
    </source>
</reference>
<dbReference type="Proteomes" id="UP001527925">
    <property type="component" value="Unassembled WGS sequence"/>
</dbReference>